<keyword evidence="1" id="KW-1133">Transmembrane helix</keyword>
<keyword evidence="1" id="KW-0812">Transmembrane</keyword>
<comment type="caution">
    <text evidence="2">The sequence shown here is derived from an EMBL/GenBank/DDBJ whole genome shotgun (WGS) entry which is preliminary data.</text>
</comment>
<evidence type="ECO:0000256" key="1">
    <source>
        <dbReference type="SAM" id="Phobius"/>
    </source>
</evidence>
<keyword evidence="3" id="KW-1185">Reference proteome</keyword>
<organism evidence="2 3">
    <name type="scientific">Phytophthora infestans</name>
    <name type="common">Potato late blight agent</name>
    <name type="synonym">Botrytis infestans</name>
    <dbReference type="NCBI Taxonomy" id="4787"/>
    <lineage>
        <taxon>Eukaryota</taxon>
        <taxon>Sar</taxon>
        <taxon>Stramenopiles</taxon>
        <taxon>Oomycota</taxon>
        <taxon>Peronosporomycetes</taxon>
        <taxon>Peronosporales</taxon>
        <taxon>Peronosporaceae</taxon>
        <taxon>Phytophthora</taxon>
    </lineage>
</organism>
<keyword evidence="1" id="KW-0472">Membrane</keyword>
<reference evidence="2" key="1">
    <citation type="submission" date="2020-04" db="EMBL/GenBank/DDBJ databases">
        <title>Hybrid Assembly of Korean Phytophthora infestans isolates.</title>
        <authorList>
            <person name="Prokchorchik M."/>
            <person name="Lee Y."/>
            <person name="Seo J."/>
            <person name="Cho J.-H."/>
            <person name="Park Y.-E."/>
            <person name="Jang D.-C."/>
            <person name="Im J.-S."/>
            <person name="Choi J.-G."/>
            <person name="Park H.-J."/>
            <person name="Lee G.-B."/>
            <person name="Lee Y.-G."/>
            <person name="Hong S.-Y."/>
            <person name="Cho K."/>
            <person name="Sohn K.H."/>
        </authorList>
    </citation>
    <scope>NUCLEOTIDE SEQUENCE</scope>
    <source>
        <strain evidence="2">KR_1_A1</strain>
    </source>
</reference>
<gene>
    <name evidence="2" type="ORF">GN244_ATG20145</name>
</gene>
<evidence type="ECO:0000313" key="2">
    <source>
        <dbReference type="EMBL" id="KAF4028188.1"/>
    </source>
</evidence>
<feature type="transmembrane region" description="Helical" evidence="1">
    <location>
        <begin position="68"/>
        <end position="90"/>
    </location>
</feature>
<feature type="transmembrane region" description="Helical" evidence="1">
    <location>
        <begin position="12"/>
        <end position="31"/>
    </location>
</feature>
<proteinExistence type="predicted"/>
<accession>A0A833W3I8</accession>
<evidence type="ECO:0000313" key="3">
    <source>
        <dbReference type="Proteomes" id="UP000602510"/>
    </source>
</evidence>
<name>A0A833W3I8_PHYIN</name>
<dbReference type="AlphaFoldDB" id="A0A833W3I8"/>
<dbReference type="EMBL" id="WSZM01001125">
    <property type="protein sequence ID" value="KAF4028188.1"/>
    <property type="molecule type" value="Genomic_DNA"/>
</dbReference>
<dbReference type="Proteomes" id="UP000602510">
    <property type="component" value="Unassembled WGS sequence"/>
</dbReference>
<protein>
    <submittedName>
        <fullName evidence="2">Uncharacterized protein</fullName>
    </submittedName>
</protein>
<sequence length="100" mass="10520">MVVMFQEGRDADAIAITSLVAGLLVVISAALYGGYEVALRLAVGNFVLAYSPYSPLQEPMGFPVTGSGVLLLLLSGIMAVVFNVFLPLSMQDVTPGNQWG</sequence>